<dbReference type="OrthoDB" id="9781053at2"/>
<organism evidence="7 8">
    <name type="scientific">Pseudoleptotrichia goodfellowii</name>
    <dbReference type="NCBI Taxonomy" id="157692"/>
    <lineage>
        <taxon>Bacteria</taxon>
        <taxon>Fusobacteriati</taxon>
        <taxon>Fusobacteriota</taxon>
        <taxon>Fusobacteriia</taxon>
        <taxon>Fusobacteriales</taxon>
        <taxon>Leptotrichiaceae</taxon>
        <taxon>Pseudoleptotrichia</taxon>
    </lineage>
</organism>
<dbReference type="InterPro" id="IPR026564">
    <property type="entry name" value="Transcrip_reg_TACO1-like_dom3"/>
</dbReference>
<dbReference type="GO" id="GO:0006355">
    <property type="term" value="P:regulation of DNA-templated transcription"/>
    <property type="evidence" value="ECO:0007669"/>
    <property type="project" value="UniProtKB-UniRule"/>
</dbReference>
<dbReference type="NCBIfam" id="NF009044">
    <property type="entry name" value="PRK12378.1"/>
    <property type="match status" value="1"/>
</dbReference>
<dbReference type="Proteomes" id="UP000321606">
    <property type="component" value="Chromosome"/>
</dbReference>
<dbReference type="PANTHER" id="PTHR12532">
    <property type="entry name" value="TRANSLATIONAL ACTIVATOR OF CYTOCHROME C OXIDASE 1"/>
    <property type="match status" value="1"/>
</dbReference>
<dbReference type="Pfam" id="PF01709">
    <property type="entry name" value="Transcrip_reg"/>
    <property type="match status" value="1"/>
</dbReference>
<evidence type="ECO:0000313" key="7">
    <source>
        <dbReference type="EMBL" id="BBM35321.1"/>
    </source>
</evidence>
<dbReference type="PANTHER" id="PTHR12532:SF6">
    <property type="entry name" value="TRANSCRIPTIONAL REGULATORY PROTEIN YEBC-RELATED"/>
    <property type="match status" value="1"/>
</dbReference>
<proteinExistence type="inferred from homology"/>
<dbReference type="STRING" id="714315.GCA_000516535_00243"/>
<protein>
    <recommendedName>
        <fullName evidence="6">Probable transcriptional regulatory protein JCM16774_0228</fullName>
    </recommendedName>
</protein>
<sequence>MAGHSKWANIQHRKGRQDKQRGKAFTRLGKELMIAARIGGGNVDFNPRLRLAIDKAKAANMPKDTIERAIKKGTGELEGVDYIEIRYEGYGPGGIAFLVDVVTDNKNRSASTVRMNFSRNDGNLGETGSVAFMFDRKGIFEFEKGKVDEEKLMEIALEAGAEDVADKENSLVVITDPNDFETVKETLEKEGLKTEEAEITMYPQNEIDITDTETATKILKLYDDLEDNEDVQEIYANFNISDEVLSRIE</sequence>
<dbReference type="EMBL" id="AP019822">
    <property type="protein sequence ID" value="BBM35321.1"/>
    <property type="molecule type" value="Genomic_DNA"/>
</dbReference>
<dbReference type="RefSeq" id="WP_006806488.1">
    <property type="nucleotide sequence ID" value="NZ_AP019822.1"/>
</dbReference>
<dbReference type="InterPro" id="IPR048300">
    <property type="entry name" value="TACO1_YebC-like_2nd/3rd_dom"/>
</dbReference>
<dbReference type="KEGG" id="lgo:JCM16774_0228"/>
<dbReference type="InterPro" id="IPR049083">
    <property type="entry name" value="TACO1_YebC_N"/>
</dbReference>
<dbReference type="SUPFAM" id="SSF75625">
    <property type="entry name" value="YebC-like"/>
    <property type="match status" value="1"/>
</dbReference>
<dbReference type="InterPro" id="IPR017856">
    <property type="entry name" value="Integrase-like_N"/>
</dbReference>
<evidence type="ECO:0000256" key="2">
    <source>
        <dbReference type="ARBA" id="ARBA00022490"/>
    </source>
</evidence>
<evidence type="ECO:0000256" key="3">
    <source>
        <dbReference type="ARBA" id="ARBA00023015"/>
    </source>
</evidence>
<evidence type="ECO:0000313" key="8">
    <source>
        <dbReference type="Proteomes" id="UP000321606"/>
    </source>
</evidence>
<dbReference type="Pfam" id="PF20772">
    <property type="entry name" value="TACO1_YebC_N"/>
    <property type="match status" value="1"/>
</dbReference>
<dbReference type="FunFam" id="1.10.10.200:FF:000001">
    <property type="entry name" value="Probable transcriptional regulatory protein YebC"/>
    <property type="match status" value="1"/>
</dbReference>
<dbReference type="HAMAP" id="MF_00693">
    <property type="entry name" value="Transcrip_reg_TACO1"/>
    <property type="match status" value="1"/>
</dbReference>
<name>A0A510JA92_9FUSO</name>
<gene>
    <name evidence="7" type="ORF">JCM16774_0228</name>
</gene>
<evidence type="ECO:0000256" key="6">
    <source>
        <dbReference type="HAMAP-Rule" id="MF_00693"/>
    </source>
</evidence>
<evidence type="ECO:0000256" key="1">
    <source>
        <dbReference type="ARBA" id="ARBA00008724"/>
    </source>
</evidence>
<dbReference type="GO" id="GO:0005829">
    <property type="term" value="C:cytosol"/>
    <property type="evidence" value="ECO:0007669"/>
    <property type="project" value="TreeGrafter"/>
</dbReference>
<dbReference type="Gene3D" id="3.30.70.980">
    <property type="match status" value="2"/>
</dbReference>
<dbReference type="Gene3D" id="1.10.10.200">
    <property type="match status" value="1"/>
</dbReference>
<keyword evidence="5 6" id="KW-0804">Transcription</keyword>
<evidence type="ECO:0000256" key="5">
    <source>
        <dbReference type="ARBA" id="ARBA00023163"/>
    </source>
</evidence>
<keyword evidence="4 6" id="KW-0238">DNA-binding</keyword>
<dbReference type="NCBIfam" id="NF001030">
    <property type="entry name" value="PRK00110.1"/>
    <property type="match status" value="1"/>
</dbReference>
<dbReference type="GO" id="GO:0003677">
    <property type="term" value="F:DNA binding"/>
    <property type="evidence" value="ECO:0007669"/>
    <property type="project" value="UniProtKB-UniRule"/>
</dbReference>
<evidence type="ECO:0000256" key="4">
    <source>
        <dbReference type="ARBA" id="ARBA00023125"/>
    </source>
</evidence>
<dbReference type="FunFam" id="3.30.70.980:FF:000002">
    <property type="entry name" value="Probable transcriptional regulatory protein YebC"/>
    <property type="match status" value="1"/>
</dbReference>
<dbReference type="AlphaFoldDB" id="A0A510JA92"/>
<keyword evidence="2 6" id="KW-0963">Cytoplasm</keyword>
<accession>A0A510JA92</accession>
<comment type="similarity">
    <text evidence="1 6">Belongs to the TACO1 family.</text>
</comment>
<keyword evidence="3 6" id="KW-0805">Transcription regulation</keyword>
<reference evidence="7 8" key="1">
    <citation type="submission" date="2019-07" db="EMBL/GenBank/DDBJ databases">
        <title>Complete Genome Sequence of Leptotrichia goodfellowii Strain JCM 16774.</title>
        <authorList>
            <person name="Watanabe S."/>
            <person name="Cui L."/>
        </authorList>
    </citation>
    <scope>NUCLEOTIDE SEQUENCE [LARGE SCALE GENOMIC DNA]</scope>
    <source>
        <strain evidence="7 8">JCM16774</strain>
    </source>
</reference>
<dbReference type="InterPro" id="IPR002876">
    <property type="entry name" value="Transcrip_reg_TACO1-like"/>
</dbReference>
<dbReference type="NCBIfam" id="TIGR01033">
    <property type="entry name" value="YebC/PmpR family DNA-binding transcriptional regulator"/>
    <property type="match status" value="1"/>
</dbReference>
<dbReference type="InterPro" id="IPR029072">
    <property type="entry name" value="YebC-like"/>
</dbReference>
<comment type="subcellular location">
    <subcellularLocation>
        <location evidence="6">Cytoplasm</location>
    </subcellularLocation>
</comment>